<proteinExistence type="predicted"/>
<evidence type="ECO:0000313" key="1">
    <source>
        <dbReference type="EMBL" id="MBF0965594.1"/>
    </source>
</evidence>
<dbReference type="Proteomes" id="UP000759246">
    <property type="component" value="Unassembled WGS sequence"/>
</dbReference>
<accession>A0A929RNW2</accession>
<gene>
    <name evidence="1" type="ORF">HXK09_00170</name>
</gene>
<name>A0A929RNW2_9ACTO</name>
<organism evidence="1 2">
    <name type="scientific">Actinomyces bouchesdurhonensis</name>
    <dbReference type="NCBI Taxonomy" id="1852361"/>
    <lineage>
        <taxon>Bacteria</taxon>
        <taxon>Bacillati</taxon>
        <taxon>Actinomycetota</taxon>
        <taxon>Actinomycetes</taxon>
        <taxon>Actinomycetales</taxon>
        <taxon>Actinomycetaceae</taxon>
        <taxon>Actinomyces</taxon>
    </lineage>
</organism>
<dbReference type="AlphaFoldDB" id="A0A929RNW2"/>
<reference evidence="1" key="1">
    <citation type="submission" date="2020-04" db="EMBL/GenBank/DDBJ databases">
        <title>Deep metagenomics examines the oral microbiome during advanced dental caries in children, revealing novel taxa and co-occurrences with host molecules.</title>
        <authorList>
            <person name="Baker J.L."/>
            <person name="Morton J.T."/>
            <person name="Dinis M."/>
            <person name="Alvarez R."/>
            <person name="Tran N.C."/>
            <person name="Knight R."/>
            <person name="Edlund A."/>
        </authorList>
    </citation>
    <scope>NUCLEOTIDE SEQUENCE</scope>
    <source>
        <strain evidence="1">JCVI_30_bin.13</strain>
    </source>
</reference>
<evidence type="ECO:0000313" key="2">
    <source>
        <dbReference type="Proteomes" id="UP000759246"/>
    </source>
</evidence>
<sequence length="73" mass="8342">MIEPAEEIYVLFDKNTGDIRTGSGKRGYKVVHAYLSEKMGWGAIGRIAQFTEEARDDYAVAKYRLVEAKENRE</sequence>
<comment type="caution">
    <text evidence="1">The sequence shown here is derived from an EMBL/GenBank/DDBJ whole genome shotgun (WGS) entry which is preliminary data.</text>
</comment>
<protein>
    <submittedName>
        <fullName evidence="1">Uncharacterized protein</fullName>
    </submittedName>
</protein>
<dbReference type="EMBL" id="JABZGF010000001">
    <property type="protein sequence ID" value="MBF0965594.1"/>
    <property type="molecule type" value="Genomic_DNA"/>
</dbReference>